<evidence type="ECO:0000313" key="4">
    <source>
        <dbReference type="Proteomes" id="UP001432128"/>
    </source>
</evidence>
<evidence type="ECO:0000256" key="2">
    <source>
        <dbReference type="SAM" id="Phobius"/>
    </source>
</evidence>
<dbReference type="EMBL" id="CP108021">
    <property type="protein sequence ID" value="WUM22043.1"/>
    <property type="molecule type" value="Genomic_DNA"/>
</dbReference>
<keyword evidence="2" id="KW-0472">Membrane</keyword>
<reference evidence="3 4" key="1">
    <citation type="submission" date="2022-10" db="EMBL/GenBank/DDBJ databases">
        <title>The complete genomes of actinobacterial strains from the NBC collection.</title>
        <authorList>
            <person name="Joergensen T.S."/>
            <person name="Alvarez Arevalo M."/>
            <person name="Sterndorff E.B."/>
            <person name="Faurdal D."/>
            <person name="Vuksanovic O."/>
            <person name="Mourched A.-S."/>
            <person name="Charusanti P."/>
            <person name="Shaw S."/>
            <person name="Blin K."/>
            <person name="Weber T."/>
        </authorList>
    </citation>
    <scope>NUCLEOTIDE SEQUENCE [LARGE SCALE GENOMIC DNA]</scope>
    <source>
        <strain evidence="3 4">NBC_00319</strain>
    </source>
</reference>
<feature type="region of interest" description="Disordered" evidence="1">
    <location>
        <begin position="204"/>
        <end position="359"/>
    </location>
</feature>
<sequence length="359" mass="39580">MTAVYFVIAALALAGAAVLLWLDRRRAAVVRRERAVWGDGHGFRFVATERAAPEEVRDIRSELHRAAMDIEDHVEIVDITHGRYFGDEAVLFDLVDIGTIVAVRRSVASSVVIDVRQEKVLAPAEDDVELLGAMGRRVMFSTHLDIARRVCDRRMIALATNAPDYIEIIWNEGNWSVASMPLTNDPDRLDTALETVRRFTDLLRVLPPSTDPAPRPDPRDPSSPTGRARRGLAEPKTEAIAREQLQATAGARAAAPRPDGPRVDSPRPEGPRGDRVRAENARADAPAPRPVSPVDVAGGPPRTLPPRPQPRAAESDRPRSVAPSSDAPRRGVQPMPVRRRVDPDRDIPREGFSRDDRSE</sequence>
<name>A0AAU4K7P3_9NOCA</name>
<dbReference type="Proteomes" id="UP001432128">
    <property type="component" value="Chromosome"/>
</dbReference>
<proteinExistence type="predicted"/>
<feature type="compositionally biased region" description="Basic and acidic residues" evidence="1">
    <location>
        <begin position="259"/>
        <end position="282"/>
    </location>
</feature>
<organism evidence="3 4">
    <name type="scientific">Williamsia herbipolensis</name>
    <dbReference type="NCBI Taxonomy" id="1603258"/>
    <lineage>
        <taxon>Bacteria</taxon>
        <taxon>Bacillati</taxon>
        <taxon>Actinomycetota</taxon>
        <taxon>Actinomycetes</taxon>
        <taxon>Mycobacteriales</taxon>
        <taxon>Nocardiaceae</taxon>
        <taxon>Williamsia</taxon>
    </lineage>
</organism>
<keyword evidence="2" id="KW-0812">Transmembrane</keyword>
<dbReference type="KEGG" id="whr:OG579_09855"/>
<feature type="compositionally biased region" description="Low complexity" evidence="1">
    <location>
        <begin position="247"/>
        <end position="257"/>
    </location>
</feature>
<dbReference type="CDD" id="cd21904">
    <property type="entry name" value="TtfA-like"/>
    <property type="match status" value="1"/>
</dbReference>
<gene>
    <name evidence="3" type="ORF">OG579_09855</name>
</gene>
<dbReference type="AlphaFoldDB" id="A0AAU4K7P3"/>
<keyword evidence="4" id="KW-1185">Reference proteome</keyword>
<evidence type="ECO:0000256" key="1">
    <source>
        <dbReference type="SAM" id="MobiDB-lite"/>
    </source>
</evidence>
<feature type="transmembrane region" description="Helical" evidence="2">
    <location>
        <begin position="6"/>
        <end position="22"/>
    </location>
</feature>
<dbReference type="RefSeq" id="WP_328858980.1">
    <property type="nucleotide sequence ID" value="NZ_CP108021.1"/>
</dbReference>
<protein>
    <submittedName>
        <fullName evidence="3">Uncharacterized protein</fullName>
    </submittedName>
</protein>
<keyword evidence="2" id="KW-1133">Transmembrane helix</keyword>
<feature type="compositionally biased region" description="Basic and acidic residues" evidence="1">
    <location>
        <begin position="231"/>
        <end position="241"/>
    </location>
</feature>
<evidence type="ECO:0000313" key="3">
    <source>
        <dbReference type="EMBL" id="WUM22043.1"/>
    </source>
</evidence>
<dbReference type="InterPro" id="IPR049726">
    <property type="entry name" value="TtfA-like_core"/>
</dbReference>
<feature type="compositionally biased region" description="Basic and acidic residues" evidence="1">
    <location>
        <begin position="339"/>
        <end position="359"/>
    </location>
</feature>
<accession>A0AAU4K7P3</accession>